<feature type="non-terminal residue" evidence="1">
    <location>
        <position position="653"/>
    </location>
</feature>
<gene>
    <name evidence="1" type="ORF">QAD02_001137</name>
</gene>
<proteinExistence type="predicted"/>
<name>A0ACC2NFD8_9HYME</name>
<evidence type="ECO:0000313" key="2">
    <source>
        <dbReference type="Proteomes" id="UP001239111"/>
    </source>
</evidence>
<keyword evidence="2" id="KW-1185">Reference proteome</keyword>
<dbReference type="EMBL" id="CM056743">
    <property type="protein sequence ID" value="KAJ8669878.1"/>
    <property type="molecule type" value="Genomic_DNA"/>
</dbReference>
<sequence>MQQFIVKFNWQTAFTVWISQKLGEISTTGGGTQTGGTGVVQKQPEPTISNILRQIPWRQYSGGILKLAHLYFSQPKGQSDNDNSKTSGGISKFIDLLPDNVKESFKKINWPEVIRKIRQLGPGQSSTPSQINPNSGTTEKPPNSGGVNWSTTSPPLSGPKVPKNSQNLREETIKPTNTYPPNKVNPQPPISPPTSKPPNLREPGSNDDFLPKEFKIFFPPKNGGESDNEQRVKNQQPITNNNQPPQTPGWFTTKKPLLPIENEISTQKLNPGNKQNVYEKPNVQLTPSPLIPRPNDKNQGLGGPPTYNPPRNPPNNSGGSSTKGQGTGQIAGQPGKNGGSVEIKTNNIPINPSQSMKDFITSVDWSSNFQQWMKQNMKQMQDIEKGAELAKGFDLGFGLNRKSLDFIGLWPQKNNTSENKYFRTSRVPILLVILIMQGISPGLYALVKIIRSLPLVIDNLAVTFNYTSATCKIFLFWYKREALKKALQDVVLDWSTPKSPWELSTMMKQAKWSRYCTITGYLLMFSCVFSYSIAGIFNQSLRFINNITDPGYESGRYMPLQSYYPYDVSITPYYEVTYVVQCCTIATCGIALAVPDNLFGALVFHATGQCEILTSEMSHLIDGLKESNDEGKNDDEIFKFRIREAVKKHMLLI</sequence>
<dbReference type="Proteomes" id="UP001239111">
    <property type="component" value="Chromosome 3"/>
</dbReference>
<comment type="caution">
    <text evidence="1">The sequence shown here is derived from an EMBL/GenBank/DDBJ whole genome shotgun (WGS) entry which is preliminary data.</text>
</comment>
<reference evidence="1" key="1">
    <citation type="submission" date="2023-04" db="EMBL/GenBank/DDBJ databases">
        <title>A chromosome-level genome assembly of the parasitoid wasp Eretmocerus hayati.</title>
        <authorList>
            <person name="Zhong Y."/>
            <person name="Liu S."/>
            <person name="Liu Y."/>
        </authorList>
    </citation>
    <scope>NUCLEOTIDE SEQUENCE</scope>
    <source>
        <strain evidence="1">ZJU_SS_LIU_2023</strain>
    </source>
</reference>
<organism evidence="1 2">
    <name type="scientific">Eretmocerus hayati</name>
    <dbReference type="NCBI Taxonomy" id="131215"/>
    <lineage>
        <taxon>Eukaryota</taxon>
        <taxon>Metazoa</taxon>
        <taxon>Ecdysozoa</taxon>
        <taxon>Arthropoda</taxon>
        <taxon>Hexapoda</taxon>
        <taxon>Insecta</taxon>
        <taxon>Pterygota</taxon>
        <taxon>Neoptera</taxon>
        <taxon>Endopterygota</taxon>
        <taxon>Hymenoptera</taxon>
        <taxon>Apocrita</taxon>
        <taxon>Proctotrupomorpha</taxon>
        <taxon>Chalcidoidea</taxon>
        <taxon>Aphelinidae</taxon>
        <taxon>Aphelininae</taxon>
        <taxon>Eretmocerus</taxon>
    </lineage>
</organism>
<accession>A0ACC2NFD8</accession>
<protein>
    <submittedName>
        <fullName evidence="1">Uncharacterized protein</fullName>
    </submittedName>
</protein>
<evidence type="ECO:0000313" key="1">
    <source>
        <dbReference type="EMBL" id="KAJ8669878.1"/>
    </source>
</evidence>